<dbReference type="EMBL" id="UFTA01000002">
    <property type="protein sequence ID" value="SUU91866.1"/>
    <property type="molecule type" value="Genomic_DNA"/>
</dbReference>
<dbReference type="PANTHER" id="PTHR41774:SF1">
    <property type="entry name" value="NGG1P INTERACTING FACTOR NIF3"/>
    <property type="match status" value="1"/>
</dbReference>
<evidence type="ECO:0000313" key="1">
    <source>
        <dbReference type="EMBL" id="PKZ16597.1"/>
    </source>
</evidence>
<dbReference type="RefSeq" id="WP_101540258.1">
    <property type="nucleotide sequence ID" value="NZ_CALTZC010000015.1"/>
</dbReference>
<dbReference type="EMBL" id="PKGS01000003">
    <property type="protein sequence ID" value="PKZ16597.1"/>
    <property type="molecule type" value="Genomic_DNA"/>
</dbReference>
<dbReference type="GO" id="GO:0010038">
    <property type="term" value="P:response to metal ion"/>
    <property type="evidence" value="ECO:0007669"/>
    <property type="project" value="InterPro"/>
</dbReference>
<organism evidence="1 3">
    <name type="scientific">Anaerococcus octavius</name>
    <dbReference type="NCBI Taxonomy" id="54007"/>
    <lineage>
        <taxon>Bacteria</taxon>
        <taxon>Bacillati</taxon>
        <taxon>Bacillota</taxon>
        <taxon>Tissierellia</taxon>
        <taxon>Tissierellales</taxon>
        <taxon>Peptoniphilaceae</taxon>
        <taxon>Anaerococcus</taxon>
    </lineage>
</organism>
<dbReference type="InterPro" id="IPR036069">
    <property type="entry name" value="DUF34/NIF3_sf"/>
</dbReference>
<dbReference type="PANTHER" id="PTHR41774">
    <property type="match status" value="1"/>
</dbReference>
<dbReference type="InterPro" id="IPR004323">
    <property type="entry name" value="Ion_tolerance_CutA"/>
</dbReference>
<dbReference type="Pfam" id="PF03091">
    <property type="entry name" value="CutA1"/>
    <property type="match status" value="1"/>
</dbReference>
<accession>A0A2I1M922</accession>
<evidence type="ECO:0000313" key="2">
    <source>
        <dbReference type="EMBL" id="SUU91866.1"/>
    </source>
</evidence>
<protein>
    <submittedName>
        <fullName evidence="2">Uncharacterized protein conserved in bacteria</fullName>
    </submittedName>
</protein>
<evidence type="ECO:0000313" key="3">
    <source>
        <dbReference type="Proteomes" id="UP000234335"/>
    </source>
</evidence>
<proteinExistence type="predicted"/>
<reference evidence="2 4" key="2">
    <citation type="submission" date="2018-06" db="EMBL/GenBank/DDBJ databases">
        <authorList>
            <consortium name="Pathogen Informatics"/>
            <person name="Doyle S."/>
        </authorList>
    </citation>
    <scope>NUCLEOTIDE SEQUENCE [LARGE SCALE GENOMIC DNA]</scope>
    <source>
        <strain evidence="2 4">NCTC9810</strain>
    </source>
</reference>
<gene>
    <name evidence="1" type="ORF">CYJ34_05200</name>
    <name evidence="2" type="ORF">NCTC9810_00164</name>
</gene>
<dbReference type="AlphaFoldDB" id="A0A2I1M922"/>
<evidence type="ECO:0000313" key="4">
    <source>
        <dbReference type="Proteomes" id="UP000255124"/>
    </source>
</evidence>
<dbReference type="Proteomes" id="UP000234335">
    <property type="component" value="Unassembled WGS sequence"/>
</dbReference>
<dbReference type="OrthoDB" id="1690807at2"/>
<sequence length="103" mass="11904">MKYIKVEVFVPNENKWQVIEGLNEKEILKDNGYDSVFSQTPVTGHFIPLEGSNPDKGEVGKACEVNEVKLEFRIKAERKDEVFRIIKANHPYEVPIINFIELL</sequence>
<keyword evidence="3" id="KW-1185">Reference proteome</keyword>
<dbReference type="InterPro" id="IPR015867">
    <property type="entry name" value="N-reg_PII/ATP_PRibTrfase_C"/>
</dbReference>
<name>A0A2I1M922_9FIRM</name>
<dbReference type="Gene3D" id="3.30.70.120">
    <property type="match status" value="1"/>
</dbReference>
<reference evidence="1 3" key="1">
    <citation type="submission" date="2017-12" db="EMBL/GenBank/DDBJ databases">
        <title>Phylogenetic diversity of female urinary microbiome.</title>
        <authorList>
            <person name="Thomas-White K."/>
            <person name="Wolfe A.J."/>
        </authorList>
    </citation>
    <scope>NUCLEOTIDE SEQUENCE [LARGE SCALE GENOMIC DNA]</scope>
    <source>
        <strain evidence="1 3">UMB0119</strain>
    </source>
</reference>
<dbReference type="SUPFAM" id="SSF102705">
    <property type="entry name" value="NIF3 (NGG1p interacting factor 3)-like"/>
    <property type="match status" value="1"/>
</dbReference>
<dbReference type="Proteomes" id="UP000255124">
    <property type="component" value="Unassembled WGS sequence"/>
</dbReference>